<dbReference type="Proteomes" id="UP000195012">
    <property type="component" value="Unassembled WGS sequence"/>
</dbReference>
<dbReference type="GO" id="GO:0005634">
    <property type="term" value="C:nucleus"/>
    <property type="evidence" value="ECO:0007669"/>
    <property type="project" value="TreeGrafter"/>
</dbReference>
<evidence type="ECO:0000313" key="4">
    <source>
        <dbReference type="EMBL" id="OTN65629.1"/>
    </source>
</evidence>
<accession>A0A1Y3DN76</accession>
<evidence type="ECO:0000256" key="2">
    <source>
        <dbReference type="SAM" id="MobiDB-lite"/>
    </source>
</evidence>
<evidence type="ECO:0000259" key="3">
    <source>
        <dbReference type="SMART" id="SM00993"/>
    </source>
</evidence>
<dbReference type="OMA" id="YAYMENL"/>
<proteinExistence type="inferred from homology"/>
<dbReference type="SMART" id="SM00993">
    <property type="entry name" value="YL1_C"/>
    <property type="match status" value="1"/>
</dbReference>
<evidence type="ECO:0000256" key="1">
    <source>
        <dbReference type="ARBA" id="ARBA00006832"/>
    </source>
</evidence>
<feature type="compositionally biased region" description="Basic and acidic residues" evidence="2">
    <location>
        <begin position="461"/>
        <end position="491"/>
    </location>
</feature>
<organism evidence="4 5">
    <name type="scientific">Plasmodium knowlesi</name>
    <dbReference type="NCBI Taxonomy" id="5850"/>
    <lineage>
        <taxon>Eukaryota</taxon>
        <taxon>Sar</taxon>
        <taxon>Alveolata</taxon>
        <taxon>Apicomplexa</taxon>
        <taxon>Aconoidasida</taxon>
        <taxon>Haemosporida</taxon>
        <taxon>Plasmodiidae</taxon>
        <taxon>Plasmodium</taxon>
        <taxon>Plasmodium (Plasmodium)</taxon>
    </lineage>
</organism>
<protein>
    <submittedName>
        <fullName evidence="4">Putative YL1 nuclear protein</fullName>
    </submittedName>
</protein>
<evidence type="ECO:0000313" key="5">
    <source>
        <dbReference type="Proteomes" id="UP000195012"/>
    </source>
</evidence>
<dbReference type="Pfam" id="PF08265">
    <property type="entry name" value="YL1_C"/>
    <property type="match status" value="1"/>
</dbReference>
<feature type="region of interest" description="Disordered" evidence="2">
    <location>
        <begin position="207"/>
        <end position="259"/>
    </location>
</feature>
<feature type="region of interest" description="Disordered" evidence="2">
    <location>
        <begin position="126"/>
        <end position="173"/>
    </location>
</feature>
<dbReference type="InterPro" id="IPR013272">
    <property type="entry name" value="Vps72/YL1_C"/>
</dbReference>
<dbReference type="OrthoDB" id="49520at2759"/>
<dbReference type="PANTHER" id="PTHR13275:SF4">
    <property type="entry name" value="VACUOLAR PROTEIN SORTING-ASSOCIATED PROTEIN 72 HOMOLOG"/>
    <property type="match status" value="1"/>
</dbReference>
<feature type="domain" description="Vps72/YL1 C-terminal" evidence="3">
    <location>
        <begin position="592"/>
        <end position="621"/>
    </location>
</feature>
<dbReference type="Pfam" id="PF05764">
    <property type="entry name" value="YL1"/>
    <property type="match status" value="1"/>
</dbReference>
<comment type="similarity">
    <text evidence="1">Belongs to the VPS72/YL1 family.</text>
</comment>
<feature type="region of interest" description="Disordered" evidence="2">
    <location>
        <begin position="1"/>
        <end position="90"/>
    </location>
</feature>
<feature type="compositionally biased region" description="Basic residues" evidence="2">
    <location>
        <begin position="207"/>
        <end position="217"/>
    </location>
</feature>
<reference evidence="4 5" key="1">
    <citation type="submission" date="2017-05" db="EMBL/GenBank/DDBJ databases">
        <title>PacBio assembly of a Plasmodium knowlesi genome sequence with Hi-C correction and manual annotation of the SICAvar gene family.</title>
        <authorList>
            <person name="Lapp S.A."/>
            <person name="Geraldo J.A."/>
            <person name="Chien J.-T."/>
            <person name="Ay F."/>
            <person name="Pakala S.B."/>
            <person name="Batugedara G."/>
            <person name="Humphrey J.C."/>
            <person name="Debarry J.D."/>
            <person name="Le Roch K.G."/>
            <person name="Galinski M.R."/>
            <person name="Kissinger J.C."/>
        </authorList>
    </citation>
    <scope>NUCLEOTIDE SEQUENCE [LARGE SCALE GENOMIC DNA]</scope>
    <source>
        <strain evidence="5">Malayan Strain Pk1 (A+)</strain>
    </source>
</reference>
<comment type="caution">
    <text evidence="4">The sequence shown here is derived from an EMBL/GenBank/DDBJ whole genome shotgun (WGS) entry which is preliminary data.</text>
</comment>
<gene>
    <name evidence="4" type="ORF">PKNOH_S110088000</name>
</gene>
<name>A0A1Y3DN76_PLAKN</name>
<dbReference type="EMBL" id="NETL01000025">
    <property type="protein sequence ID" value="OTN65629.1"/>
    <property type="molecule type" value="Genomic_DNA"/>
</dbReference>
<dbReference type="VEuPathDB" id="PlasmoDB:PKA1H_120021700"/>
<dbReference type="VEuPathDB" id="PlasmoDB:PKNH_1217500"/>
<feature type="region of interest" description="Disordered" evidence="2">
    <location>
        <begin position="430"/>
        <end position="494"/>
    </location>
</feature>
<dbReference type="PANTHER" id="PTHR13275">
    <property type="entry name" value="YL-1 PROTEIN TRANSCRIPTION FACTOR-LIKE 1"/>
    <property type="match status" value="1"/>
</dbReference>
<dbReference type="AlphaFoldDB" id="A0A1Y3DN76"/>
<feature type="compositionally biased region" description="Acidic residues" evidence="2">
    <location>
        <begin position="25"/>
        <end position="81"/>
    </location>
</feature>
<feature type="compositionally biased region" description="Acidic residues" evidence="2">
    <location>
        <begin position="450"/>
        <end position="460"/>
    </location>
</feature>
<sequence length="663" mass="77582">MRTKKSDGSKRKKKGEDAGSGSDESFIDSVEEEELAEAEGEEDVVDAEEEEEEEEEDEQEEDGEEEEGEDEDDDEEEDEDYELKNFGIALEMPKRRNRGKNLKKLIGEDLEKDEKFWNDSIWEEEEVDEEYVNSEGEEEYIDITDSDFDDDEDEVEDDDEEEVERNEKELDDEEVKRKKKKMFSYLEKLKKQTHNNALRQKLMMKAKHYGSKARGGKHGTALHGVEHKSGKKKKGEGEAEAEEALEIQGTVKKRKKVDTPSMVLNRSTRDTTRQKTEQIQKLSELRRIKRENRFKKMYENKKNKKSTQREMTREERLEEAKITEQYNLQSLLQLQAWEEEKKKYIENKRIIYHRPKNVFISYSYSKDKTFPSSENLKYELDSYYVQNPAQMINGSSIGGLLAPPDSNTNMTQNYVNCDNDVVESNVHLDQADSASTVRGPIDKEENSAPNEEDVPNDVSDESIKRKKSEEDRVSKESEDHNDADSKTKLGKFEPMQPIQLHNLEDLDNLDQCEDLHIEYLNENDEINFGTHTKDNSKTVNDSVTTVKKKRLRVKTHMEEKQIYIVTDSNELNMYSNYSNCKEYLEGVRNKNNLCAITNLEGKYFDPLTKKYYNNAEAFKLLRFYHHQKTYDHVNEQISMMVELFTNKLTEIEENTKNGLFDNI</sequence>
<feature type="compositionally biased region" description="Basic and acidic residues" evidence="2">
    <location>
        <begin position="1"/>
        <end position="17"/>
    </location>
</feature>
<dbReference type="eggNOG" id="KOG2897">
    <property type="taxonomic scope" value="Eukaryota"/>
</dbReference>
<dbReference type="VEuPathDB" id="PlasmoDB:PKNOH_S110088000"/>
<dbReference type="InterPro" id="IPR046757">
    <property type="entry name" value="YL1_N"/>
</dbReference>